<feature type="domain" description="ABC transmembrane type-1" evidence="8">
    <location>
        <begin position="81"/>
        <end position="271"/>
    </location>
</feature>
<evidence type="ECO:0000313" key="9">
    <source>
        <dbReference type="EMBL" id="PDQ34822.1"/>
    </source>
</evidence>
<sequence length="286" mass="31102">MQLMRESWLSRNLRHHLTAWTCGALVIVVMVIFLAPFVWMIAYSVYPSTALQAGVPDLSLTNITLDSYGQLFSDPMFLGPIVNSVIVGLSTTVMCMAAGAACAYAIARFRFRGRQPLLLSMMTVQAIPVIVLAVPLFILLRSVGLYDQLLGLIVTYTAFILPLVIWMLVSFFEEIPPSLERAARIDGCNRLQIMYKIAFPLAAPGMAATAILAFITSWSDFFLAKVLTSNTAVTLPVKTAAFQGLFAMDYTSAATAGVITAIPVLVLTLVAQKWIIRGLTEGAVKG</sequence>
<feature type="transmembrane region" description="Helical" evidence="7">
    <location>
        <begin position="81"/>
        <end position="106"/>
    </location>
</feature>
<comment type="caution">
    <text evidence="9">The sequence shown here is derived from an EMBL/GenBank/DDBJ whole genome shotgun (WGS) entry which is preliminary data.</text>
</comment>
<evidence type="ECO:0000256" key="2">
    <source>
        <dbReference type="ARBA" id="ARBA00022448"/>
    </source>
</evidence>
<keyword evidence="6 7" id="KW-0472">Membrane</keyword>
<dbReference type="CDD" id="cd06261">
    <property type="entry name" value="TM_PBP2"/>
    <property type="match status" value="1"/>
</dbReference>
<dbReference type="Gene3D" id="1.10.3720.10">
    <property type="entry name" value="MetI-like"/>
    <property type="match status" value="1"/>
</dbReference>
<organism evidence="9 10">
    <name type="scientific">Candidatus Lumbricidiphila eiseniae</name>
    <dbReference type="NCBI Taxonomy" id="1969409"/>
    <lineage>
        <taxon>Bacteria</taxon>
        <taxon>Bacillati</taxon>
        <taxon>Actinomycetota</taxon>
        <taxon>Actinomycetes</taxon>
        <taxon>Micrococcales</taxon>
        <taxon>Microbacteriaceae</taxon>
        <taxon>Candidatus Lumbricidiphila</taxon>
    </lineage>
</organism>
<evidence type="ECO:0000256" key="6">
    <source>
        <dbReference type="ARBA" id="ARBA00023136"/>
    </source>
</evidence>
<comment type="similarity">
    <text evidence="7">Belongs to the binding-protein-dependent transport system permease family.</text>
</comment>
<dbReference type="AlphaFoldDB" id="A0A2A6FPL1"/>
<reference evidence="10" key="1">
    <citation type="submission" date="2017-03" db="EMBL/GenBank/DDBJ databases">
        <authorList>
            <person name="Lund M.B."/>
        </authorList>
    </citation>
    <scope>NUCLEOTIDE SEQUENCE [LARGE SCALE GENOMIC DNA]</scope>
</reference>
<evidence type="ECO:0000256" key="1">
    <source>
        <dbReference type="ARBA" id="ARBA00004651"/>
    </source>
</evidence>
<keyword evidence="4 7" id="KW-0812">Transmembrane</keyword>
<dbReference type="Proteomes" id="UP000219994">
    <property type="component" value="Unassembled WGS sequence"/>
</dbReference>
<dbReference type="PANTHER" id="PTHR32243:SF18">
    <property type="entry name" value="INNER MEMBRANE ABC TRANSPORTER PERMEASE PROTEIN YCJP"/>
    <property type="match status" value="1"/>
</dbReference>
<feature type="transmembrane region" description="Helical" evidence="7">
    <location>
        <begin position="250"/>
        <end position="271"/>
    </location>
</feature>
<dbReference type="InterPro" id="IPR000515">
    <property type="entry name" value="MetI-like"/>
</dbReference>
<keyword evidence="2 7" id="KW-0813">Transport</keyword>
<feature type="transmembrane region" description="Helical" evidence="7">
    <location>
        <begin position="118"/>
        <end position="138"/>
    </location>
</feature>
<dbReference type="PROSITE" id="PS50928">
    <property type="entry name" value="ABC_TM1"/>
    <property type="match status" value="1"/>
</dbReference>
<evidence type="ECO:0000259" key="8">
    <source>
        <dbReference type="PROSITE" id="PS50928"/>
    </source>
</evidence>
<name>A0A2A6FPL1_9MICO</name>
<feature type="transmembrane region" description="Helical" evidence="7">
    <location>
        <begin position="193"/>
        <end position="215"/>
    </location>
</feature>
<feature type="transmembrane region" description="Helical" evidence="7">
    <location>
        <begin position="150"/>
        <end position="172"/>
    </location>
</feature>
<accession>A0A2A6FPL1</accession>
<dbReference type="GO" id="GO:0005886">
    <property type="term" value="C:plasma membrane"/>
    <property type="evidence" value="ECO:0007669"/>
    <property type="project" value="UniProtKB-SubCell"/>
</dbReference>
<evidence type="ECO:0000256" key="4">
    <source>
        <dbReference type="ARBA" id="ARBA00022692"/>
    </source>
</evidence>
<evidence type="ECO:0000256" key="5">
    <source>
        <dbReference type="ARBA" id="ARBA00022989"/>
    </source>
</evidence>
<dbReference type="InterPro" id="IPR035906">
    <property type="entry name" value="MetI-like_sf"/>
</dbReference>
<proteinExistence type="inferred from homology"/>
<dbReference type="Pfam" id="PF00528">
    <property type="entry name" value="BPD_transp_1"/>
    <property type="match status" value="1"/>
</dbReference>
<protein>
    <recommendedName>
        <fullName evidence="8">ABC transmembrane type-1 domain-containing protein</fullName>
    </recommendedName>
</protein>
<dbReference type="GO" id="GO:0055085">
    <property type="term" value="P:transmembrane transport"/>
    <property type="evidence" value="ECO:0007669"/>
    <property type="project" value="InterPro"/>
</dbReference>
<feature type="transmembrane region" description="Helical" evidence="7">
    <location>
        <begin position="20"/>
        <end position="42"/>
    </location>
</feature>
<dbReference type="EMBL" id="NAEP01000045">
    <property type="protein sequence ID" value="PDQ34822.1"/>
    <property type="molecule type" value="Genomic_DNA"/>
</dbReference>
<evidence type="ECO:0000256" key="3">
    <source>
        <dbReference type="ARBA" id="ARBA00022475"/>
    </source>
</evidence>
<dbReference type="PANTHER" id="PTHR32243">
    <property type="entry name" value="MALTOSE TRANSPORT SYSTEM PERMEASE-RELATED"/>
    <property type="match status" value="1"/>
</dbReference>
<dbReference type="InterPro" id="IPR050901">
    <property type="entry name" value="BP-dep_ABC_trans_perm"/>
</dbReference>
<comment type="subcellular location">
    <subcellularLocation>
        <location evidence="1 7">Cell membrane</location>
        <topology evidence="1 7">Multi-pass membrane protein</topology>
    </subcellularLocation>
</comment>
<evidence type="ECO:0000256" key="7">
    <source>
        <dbReference type="RuleBase" id="RU363032"/>
    </source>
</evidence>
<dbReference type="SUPFAM" id="SSF161098">
    <property type="entry name" value="MetI-like"/>
    <property type="match status" value="1"/>
</dbReference>
<gene>
    <name evidence="9" type="ORF">B5766_09540</name>
</gene>
<keyword evidence="3" id="KW-1003">Cell membrane</keyword>
<keyword evidence="5 7" id="KW-1133">Transmembrane helix</keyword>
<evidence type="ECO:0000313" key="10">
    <source>
        <dbReference type="Proteomes" id="UP000219994"/>
    </source>
</evidence>